<organism evidence="1 2">
    <name type="scientific">Pseudoduganella rivuli</name>
    <dbReference type="NCBI Taxonomy" id="2666085"/>
    <lineage>
        <taxon>Bacteria</taxon>
        <taxon>Pseudomonadati</taxon>
        <taxon>Pseudomonadota</taxon>
        <taxon>Betaproteobacteria</taxon>
        <taxon>Burkholderiales</taxon>
        <taxon>Oxalobacteraceae</taxon>
        <taxon>Telluria group</taxon>
        <taxon>Pseudoduganella</taxon>
    </lineage>
</organism>
<protein>
    <submittedName>
        <fullName evidence="1">Uncharacterized protein</fullName>
    </submittedName>
</protein>
<dbReference type="Proteomes" id="UP000446768">
    <property type="component" value="Unassembled WGS sequence"/>
</dbReference>
<evidence type="ECO:0000313" key="1">
    <source>
        <dbReference type="EMBL" id="MRV73485.1"/>
    </source>
</evidence>
<evidence type="ECO:0000313" key="2">
    <source>
        <dbReference type="Proteomes" id="UP000446768"/>
    </source>
</evidence>
<name>A0A7X2LSG2_9BURK</name>
<proteinExistence type="predicted"/>
<accession>A0A7X2LSG2</accession>
<dbReference type="EMBL" id="WKJJ01000010">
    <property type="protein sequence ID" value="MRV73485.1"/>
    <property type="molecule type" value="Genomic_DNA"/>
</dbReference>
<keyword evidence="2" id="KW-1185">Reference proteome</keyword>
<comment type="caution">
    <text evidence="1">The sequence shown here is derived from an EMBL/GenBank/DDBJ whole genome shotgun (WGS) entry which is preliminary data.</text>
</comment>
<gene>
    <name evidence="1" type="ORF">GJ700_17370</name>
</gene>
<reference evidence="1 2" key="1">
    <citation type="submission" date="2019-11" db="EMBL/GenBank/DDBJ databases">
        <title>Novel species isolated from a subtropical stream in China.</title>
        <authorList>
            <person name="Lu H."/>
        </authorList>
    </citation>
    <scope>NUCLEOTIDE SEQUENCE [LARGE SCALE GENOMIC DNA]</scope>
    <source>
        <strain evidence="1 2">FT92W</strain>
    </source>
</reference>
<dbReference type="AlphaFoldDB" id="A0A7X2LSG2"/>
<sequence>MGAELAGMGLEKDGVTSNVTIGKSRCKFDNQRITARFCSFMAHFLLNDEA</sequence>